<evidence type="ECO:0000313" key="2">
    <source>
        <dbReference type="EMBL" id="RNF31639.1"/>
    </source>
</evidence>
<accession>A0A422QNP4</accession>
<evidence type="ECO:0000313" key="3">
    <source>
        <dbReference type="Proteomes" id="UP000283254"/>
    </source>
</evidence>
<reference evidence="2" key="1">
    <citation type="submission" date="2014-10" db="EMBL/GenBank/DDBJ databases">
        <title>Massilia sp. genome.</title>
        <authorList>
            <person name="Xu B."/>
            <person name="Dai L."/>
            <person name="Huang Z."/>
        </authorList>
    </citation>
    <scope>NUCLEOTIDE SEQUENCE [LARGE SCALE GENOMIC DNA]</scope>
    <source>
        <strain evidence="2">CFS-1</strain>
    </source>
</reference>
<dbReference type="Proteomes" id="UP000283254">
    <property type="component" value="Unassembled WGS sequence"/>
</dbReference>
<gene>
    <name evidence="2" type="ORF">NM04_06050</name>
</gene>
<feature type="region of interest" description="Disordered" evidence="1">
    <location>
        <begin position="96"/>
        <end position="132"/>
    </location>
</feature>
<protein>
    <submittedName>
        <fullName evidence="2">Uncharacterized protein</fullName>
    </submittedName>
</protein>
<name>A0A422QNP4_9BURK</name>
<proteinExistence type="predicted"/>
<feature type="compositionally biased region" description="Basic and acidic residues" evidence="1">
    <location>
        <begin position="122"/>
        <end position="132"/>
    </location>
</feature>
<evidence type="ECO:0000256" key="1">
    <source>
        <dbReference type="SAM" id="MobiDB-lite"/>
    </source>
</evidence>
<organism evidence="2 3">
    <name type="scientific">Massilia aurea</name>
    <dbReference type="NCBI Taxonomy" id="373040"/>
    <lineage>
        <taxon>Bacteria</taxon>
        <taxon>Pseudomonadati</taxon>
        <taxon>Pseudomonadota</taxon>
        <taxon>Betaproteobacteria</taxon>
        <taxon>Burkholderiales</taxon>
        <taxon>Oxalobacteraceae</taxon>
        <taxon>Telluria group</taxon>
        <taxon>Massilia</taxon>
    </lineage>
</organism>
<comment type="caution">
    <text evidence="2">The sequence shown here is derived from an EMBL/GenBank/DDBJ whole genome shotgun (WGS) entry which is preliminary data.</text>
</comment>
<dbReference type="AlphaFoldDB" id="A0A422QNP4"/>
<keyword evidence="3" id="KW-1185">Reference proteome</keyword>
<sequence>MWETLAGQVGMMGARPSDRLAQAMPYLPGHARMAGGLVAPDVITIEGGGQASLRWHASEAEVEGHLVRMKGSTLLRMGEEGWRLAETRLLDVEERVAPAATAGHGESAAPSPAARRRGGGARKGDGGETSLH</sequence>
<dbReference type="EMBL" id="JSAB01000053">
    <property type="protein sequence ID" value="RNF31639.1"/>
    <property type="molecule type" value="Genomic_DNA"/>
</dbReference>